<dbReference type="AlphaFoldDB" id="A0A8J4VJ87"/>
<dbReference type="Proteomes" id="UP000737018">
    <property type="component" value="Unassembled WGS sequence"/>
</dbReference>
<comment type="caution">
    <text evidence="1">The sequence shown here is derived from an EMBL/GenBank/DDBJ whole genome shotgun (WGS) entry which is preliminary data.</text>
</comment>
<keyword evidence="2" id="KW-1185">Reference proteome</keyword>
<name>A0A8J4VJ87_9ROSI</name>
<accession>A0A8J4VJ87</accession>
<dbReference type="EMBL" id="JRKL02001561">
    <property type="protein sequence ID" value="KAF3963328.1"/>
    <property type="molecule type" value="Genomic_DNA"/>
</dbReference>
<evidence type="ECO:0000313" key="1">
    <source>
        <dbReference type="EMBL" id="KAF3963328.1"/>
    </source>
</evidence>
<protein>
    <submittedName>
        <fullName evidence="1">Uncharacterized protein</fullName>
    </submittedName>
</protein>
<reference evidence="1" key="1">
    <citation type="submission" date="2020-03" db="EMBL/GenBank/DDBJ databases">
        <title>Castanea mollissima Vanexum genome sequencing.</title>
        <authorList>
            <person name="Staton M."/>
        </authorList>
    </citation>
    <scope>NUCLEOTIDE SEQUENCE</scope>
    <source>
        <tissue evidence="1">Leaf</tissue>
    </source>
</reference>
<evidence type="ECO:0000313" key="2">
    <source>
        <dbReference type="Proteomes" id="UP000737018"/>
    </source>
</evidence>
<organism evidence="1 2">
    <name type="scientific">Castanea mollissima</name>
    <name type="common">Chinese chestnut</name>
    <dbReference type="NCBI Taxonomy" id="60419"/>
    <lineage>
        <taxon>Eukaryota</taxon>
        <taxon>Viridiplantae</taxon>
        <taxon>Streptophyta</taxon>
        <taxon>Embryophyta</taxon>
        <taxon>Tracheophyta</taxon>
        <taxon>Spermatophyta</taxon>
        <taxon>Magnoliopsida</taxon>
        <taxon>eudicotyledons</taxon>
        <taxon>Gunneridae</taxon>
        <taxon>Pentapetalae</taxon>
        <taxon>rosids</taxon>
        <taxon>fabids</taxon>
        <taxon>Fagales</taxon>
        <taxon>Fagaceae</taxon>
        <taxon>Castanea</taxon>
    </lineage>
</organism>
<gene>
    <name evidence="1" type="ORF">CMV_012281</name>
</gene>
<sequence>MDRRIYHADHLSLCTSFLTFTSDMVCSTTGGLYKGGKSSGGSSTIYPNIHCGNENKEIWTCPLVHVQPPSNFFLVALTRCTY</sequence>
<proteinExistence type="predicted"/>